<feature type="transmembrane region" description="Helical" evidence="3">
    <location>
        <begin position="40"/>
        <end position="56"/>
    </location>
</feature>
<dbReference type="EMBL" id="FRCT01000007">
    <property type="protein sequence ID" value="SHM60161.1"/>
    <property type="molecule type" value="Genomic_DNA"/>
</dbReference>
<dbReference type="GO" id="GO:0015225">
    <property type="term" value="F:biotin transmembrane transporter activity"/>
    <property type="evidence" value="ECO:0007669"/>
    <property type="project" value="UniProtKB-UniRule"/>
</dbReference>
<keyword evidence="2" id="KW-1003">Cell membrane</keyword>
<evidence type="ECO:0000313" key="5">
    <source>
        <dbReference type="Proteomes" id="UP000184394"/>
    </source>
</evidence>
<feature type="transmembrane region" description="Helical" evidence="3">
    <location>
        <begin position="16"/>
        <end position="34"/>
    </location>
</feature>
<reference evidence="4 5" key="1">
    <citation type="submission" date="2016-11" db="EMBL/GenBank/DDBJ databases">
        <authorList>
            <person name="Jaros S."/>
            <person name="Januszkiewicz K."/>
            <person name="Wedrychowicz H."/>
        </authorList>
    </citation>
    <scope>NUCLEOTIDE SEQUENCE [LARGE SCALE GENOMIC DNA]</scope>
    <source>
        <strain evidence="4 5">Y1</strain>
    </source>
</reference>
<dbReference type="PANTHER" id="PTHR34295">
    <property type="entry name" value="BIOTIN TRANSPORTER BIOY"/>
    <property type="match status" value="1"/>
</dbReference>
<dbReference type="PANTHER" id="PTHR34295:SF1">
    <property type="entry name" value="BIOTIN TRANSPORTER BIOY"/>
    <property type="match status" value="1"/>
</dbReference>
<accession>A0A1M7K4P5</accession>
<keyword evidence="2" id="KW-0813">Transport</keyword>
<name>A0A1M7K4P5_RUMFL</name>
<protein>
    <recommendedName>
        <fullName evidence="2">Biotin transporter</fullName>
    </recommendedName>
</protein>
<keyword evidence="3" id="KW-1133">Transmembrane helix</keyword>
<dbReference type="Proteomes" id="UP000184394">
    <property type="component" value="Unassembled WGS sequence"/>
</dbReference>
<evidence type="ECO:0000256" key="1">
    <source>
        <dbReference type="ARBA" id="ARBA00010692"/>
    </source>
</evidence>
<dbReference type="GO" id="GO:0005886">
    <property type="term" value="C:plasma membrane"/>
    <property type="evidence" value="ECO:0007669"/>
    <property type="project" value="UniProtKB-SubCell"/>
</dbReference>
<keyword evidence="2 3" id="KW-0472">Membrane</keyword>
<evidence type="ECO:0000313" key="4">
    <source>
        <dbReference type="EMBL" id="SHM60161.1"/>
    </source>
</evidence>
<sequence length="191" mass="20096">MKEVIDINNANKTKNMVLTAMFTALITAGAYIRIPVPVCPFTLQFLFTTLAGIILGKNRGAAATALYVVLGLAGLPVFTGGGGIGYVLQPTFGYLIGFIAGSYITGAIAHSGKASAKRILMGCFAGLAVVYAMGMIYYYMISAVYMHEPIGLGTLFLYCFVLAVPGDIVLCILSAALAKRLMPVIHAKGTV</sequence>
<evidence type="ECO:0000256" key="3">
    <source>
        <dbReference type="SAM" id="Phobius"/>
    </source>
</evidence>
<dbReference type="AlphaFoldDB" id="A0A1M7K4P5"/>
<comment type="similarity">
    <text evidence="1 2">Belongs to the BioY family.</text>
</comment>
<proteinExistence type="inferred from homology"/>
<organism evidence="4 5">
    <name type="scientific">Ruminococcus flavefaciens</name>
    <dbReference type="NCBI Taxonomy" id="1265"/>
    <lineage>
        <taxon>Bacteria</taxon>
        <taxon>Bacillati</taxon>
        <taxon>Bacillota</taxon>
        <taxon>Clostridia</taxon>
        <taxon>Eubacteriales</taxon>
        <taxon>Oscillospiraceae</taxon>
        <taxon>Ruminococcus</taxon>
    </lineage>
</organism>
<feature type="transmembrane region" description="Helical" evidence="3">
    <location>
        <begin position="65"/>
        <end position="86"/>
    </location>
</feature>
<dbReference type="InterPro" id="IPR003784">
    <property type="entry name" value="BioY"/>
</dbReference>
<dbReference type="PIRSF" id="PIRSF016661">
    <property type="entry name" value="BioY"/>
    <property type="match status" value="1"/>
</dbReference>
<dbReference type="RefSeq" id="WP_072950861.1">
    <property type="nucleotide sequence ID" value="NZ_FRCT01000007.1"/>
</dbReference>
<keyword evidence="3" id="KW-0812">Transmembrane</keyword>
<dbReference type="Gene3D" id="1.10.1760.20">
    <property type="match status" value="1"/>
</dbReference>
<feature type="transmembrane region" description="Helical" evidence="3">
    <location>
        <begin position="92"/>
        <end position="112"/>
    </location>
</feature>
<gene>
    <name evidence="4" type="ORF">SAMN04487860_107103</name>
</gene>
<dbReference type="Pfam" id="PF02632">
    <property type="entry name" value="BioY"/>
    <property type="match status" value="1"/>
</dbReference>
<evidence type="ECO:0000256" key="2">
    <source>
        <dbReference type="PIRNR" id="PIRNR016661"/>
    </source>
</evidence>
<dbReference type="OrthoDB" id="9803495at2"/>
<feature type="transmembrane region" description="Helical" evidence="3">
    <location>
        <begin position="119"/>
        <end position="140"/>
    </location>
</feature>
<comment type="subcellular location">
    <subcellularLocation>
        <location evidence="2">Cell membrane</location>
        <topology evidence="2">Multi-pass membrane protein</topology>
    </subcellularLocation>
</comment>
<feature type="transmembrane region" description="Helical" evidence="3">
    <location>
        <begin position="155"/>
        <end position="178"/>
    </location>
</feature>